<name>A0A9E7TJB7_9EURY</name>
<dbReference type="KEGG" id="mend:L6E24_04910"/>
<feature type="transmembrane region" description="Helical" evidence="1">
    <location>
        <begin position="12"/>
        <end position="33"/>
    </location>
</feature>
<keyword evidence="3" id="KW-1185">Reference proteome</keyword>
<evidence type="ECO:0000313" key="2">
    <source>
        <dbReference type="EMBL" id="UUX93463.1"/>
    </source>
</evidence>
<keyword evidence="1" id="KW-0472">Membrane</keyword>
<dbReference type="GeneID" id="74307012"/>
<evidence type="ECO:0000256" key="1">
    <source>
        <dbReference type="SAM" id="Phobius"/>
    </source>
</evidence>
<reference evidence="2" key="1">
    <citation type="submission" date="2022-04" db="EMBL/GenBank/DDBJ databases">
        <title>Complete genome of Methanoplanus endosymbiosus DSM 3599.</title>
        <authorList>
            <person name="Chen S.-C."/>
            <person name="You Y.-T."/>
            <person name="Zhou Y.-Z."/>
            <person name="Lai M.-C."/>
        </authorList>
    </citation>
    <scope>NUCLEOTIDE SEQUENCE</scope>
    <source>
        <strain evidence="2">DSM 3599</strain>
    </source>
</reference>
<sequence>MKFFVREEALSEVVGFILILGLLTIAMSMYVVYEVPVQGEMDEIDHMNGIKDRFVDYKISLDSLWINSLGVENSGANVNFSPYGINLGTSFVMGTGGGFKTGGSGIAPLFFPVPSAGYMTVNQSDGHILITKNNDAANPVFDKDIGKMSYNSQNNYWLDQEYYYQMGGVFLKQTDGVTARVDPTVSFYGLDGGTKLGVYIIPVSVKCPTISQSVGGSGPVMADTRYKNEGQYPPGTVSAQSVQIELTVKDSLEAVVWKKVFQSALWREGVYNPDWYDITFPGSRSVKIDILGPPGSTGDDVQLSIYNANFSVTLQNVASSLE</sequence>
<dbReference type="Proteomes" id="UP001060368">
    <property type="component" value="Chromosome"/>
</dbReference>
<dbReference type="RefSeq" id="WP_257743600.1">
    <property type="nucleotide sequence ID" value="NZ_CP096115.1"/>
</dbReference>
<keyword evidence="1" id="KW-0812">Transmembrane</keyword>
<keyword evidence="1" id="KW-1133">Transmembrane helix</keyword>
<evidence type="ECO:0000313" key="3">
    <source>
        <dbReference type="Proteomes" id="UP001060368"/>
    </source>
</evidence>
<dbReference type="AlphaFoldDB" id="A0A9E7TJB7"/>
<protein>
    <submittedName>
        <fullName evidence="2">Uncharacterized protein</fullName>
    </submittedName>
</protein>
<accession>A0A9E7TJB7</accession>
<proteinExistence type="predicted"/>
<gene>
    <name evidence="2" type="ORF">L6E24_04910</name>
</gene>
<dbReference type="EMBL" id="CP096115">
    <property type="protein sequence ID" value="UUX93463.1"/>
    <property type="molecule type" value="Genomic_DNA"/>
</dbReference>
<organism evidence="2 3">
    <name type="scientific">Methanoplanus endosymbiosus</name>
    <dbReference type="NCBI Taxonomy" id="33865"/>
    <lineage>
        <taxon>Archaea</taxon>
        <taxon>Methanobacteriati</taxon>
        <taxon>Methanobacteriota</taxon>
        <taxon>Stenosarchaea group</taxon>
        <taxon>Methanomicrobia</taxon>
        <taxon>Methanomicrobiales</taxon>
        <taxon>Methanomicrobiaceae</taxon>
        <taxon>Methanoplanus</taxon>
    </lineage>
</organism>